<evidence type="ECO:0000256" key="1">
    <source>
        <dbReference type="ARBA" id="ARBA00009422"/>
    </source>
</evidence>
<dbReference type="InterPro" id="IPR036322">
    <property type="entry name" value="WD40_repeat_dom_sf"/>
</dbReference>
<dbReference type="InterPro" id="IPR045111">
    <property type="entry name" value="Vps41/Vps8"/>
</dbReference>
<name>A0A9W8B6S6_9FUNG</name>
<sequence>MAALIYGIRPLEAIVAAYDHAHIPDQDLPTTPETQLQAATETLQSLKDDLVLHLSQLSSTTRPQPSSPLAAGATPLASPSPRRSSAVALGSPEPHPLSPPRSFPWMLSPPQPGKDSDTDRYQLATLYLDKVTEDLAVYQRFLHTKVTLEDILAEPDDHPDDKQWTPTWEQGESSHRSLHADLALAGSLDAAWNKDETSLAASDSPITAHLTNHRLRSSTATSTDWTPALPRANLESLHLGTPGEDLAQRFPAKPSKGSMSDHLASTIIVPSLDVPKELQAQYPHGFGQPVALLVRYSIFVGTAFGLVLVFDQQTPPQLRRIIAGDDLVPDGLHGAITALAVSSDRQCLVVGFEDGLTALWHLTKHATIKTISPPGLRPAAASASPTWNAKLLHLSFVGVGHTQWVAAFESGLVIMYRLARGLLGISVDQTELCSSTHSRLFSLPSSSPRTPTKQATLAETSDAAPLALQALPYGPVPYPTDRVGLVGFLTPSTFTLVQTLSRPRELLRLSCPDLPSMATTGCVAWFPATTIADETVPPRLAFTWRNRLFIAQLAVGPTDSSVRRSSASHPSSATPGPAARPSSYLWPRSRATTPVPDAAPDASLAPPTVACPRLGAAYTLWRSAKRTVSLAITADLSLSQPIVAVHWHSASYVLVLDAQQQMHALYSAGAQCTSTTVGDLGSMAIPRLALGAAPVGVTTKPLGPTETLPTLYPSVRCYKGALYVLTADSVFYCRLLKWSERLVHLIDRGQLVTAIQCITELYRLVAPTPHPTLSASPGPLASASPAPSVTPPISYRTPTAITELGLGLPLAEPARAQQILRERLHTLIRSSLNYAFNSDNRPTSPLQAVDLLRKPAESLHHDLATVCVEACVAMGQSEDVAFLLDDIYPVFREFDCQSALLEVLEPYLVGNRLHPITLVPPDLVHDLIDYFYHQHHWTKRLESCLLHLDPLASFDIDRVLHVCRQEKLDDVMIHTWNRALHEYVRPLNEMIGRLASEWYRHHTTKASQTQLGQDSDAHESNVATATPSPSCPRGLGLGLIGELGYTPLSLPSHLSTFSEESIHTLVQRILTYVYDTLTGRSYPFGHPLPSNVKSAARRDVFHCLFSDAYNQSFFASVHDDLVANWLTHRPDMDRHHPILSLLLMVDLPACLGFFDRLMAEADVVDWSYQPPGPAHAGVDLNEPTLQKAQGLTSARQTVVNALLAWISNVLEQNRFSELPLDHRDLVNLTLLDSDDASTAPPASTLTLVQWAQLLKQCSLLYSLIAQSYAQHYPLIYIADVQLDAILRFLLSPALAHAALSGHALEMWAYSNENAAPDDVTLPPTMPKAALSVMARELMDPAVHDQRQVGIECLVNMRLPVKIDSFLQACDRAGFYRVTELLHRALGRLDDVIYSYLRDPDHTRRSQVFACFYEFLQHDDYCVNHDSLMMCNGADSVDFGPWNKERVQDRESSDSPQSVVQFSPDVLLDATATPTTTVNPPAQPGLSGVVSTGALSMPSSGEGACAENLSLAFENPGLTPAGLAARASFSSSSLASVSFLSNRADAIATAYWKEQFHSVRLVMLKHLPTLVDLDPLQTIELMQKYWSFTVTAGTFDTIVQTAWDHGCSISQEANDSEVMTAYNAAQRLVACVTTGLEFWANAVGFAHLLAIHWLTDHPGALRSYCDQLLAPVDASPQSWLYHSAVQPRLVQIAQAIRPGHRTTVFSSQLHPEDTPDTNALLDPLMTSQRDPVLPDSALTEQLDVTAPNRLTASAWQHWYAATAKFTDSWSTMTLLHQWLLAIATTLPEWSVPTSLYDAYAAMLCQSQPSAVFSFLDRQYSVVSIARACFVPTALDDGMSFDDHSEPTPATTITDLSESIQSLPAVEKSNMDLTTVIGYCQQYEVIDAVIWIWQQQGHYSQALQELLSMAYPCWDGVFKALHMPQRSSQPLDSEASLLLSTSSPSSPLLSPQAMGRADLDETMLRATLTKLQGILRAAIKVCVKASEAAAEQALPDISFAAPSLPRTRHPGKRSRPRPSLPTEVETLWFALLCLMVLQSQRLGQQQPQAAETSKFSTTWVLVADSVNHHMQLVLHALLYSSHGVSLARIVQRLIQPVDGAGGTADDPLLEHIRQLQSQVAQGSEHPAKLLTTYGQFRDVFSTILETYHCESQLINIASGLVDQDLFVWVVQHLRSCQRGWAPVSLRCTKCSQLLFYDLRPARARKTLAQRVTQYLTQGTRPWLDTSVLVKLAPPTVPGIDNRLLIDERLRSALPALGLERQQSPEVIKLMDLVMAQYRRRTGAPTRSVHQILPHLPNNNEDDPKANSSPSKSMVSASLPLPSPLPQHPFWYPDKPLADFMAGPDDRDSRTQANRSAVAFAWGSATASQRQVATDKSSPHNTPNVLAPTVQTNGVGNGPASMVYVFRCGHVFHHHCLGTLRNRQPSCTGCHG</sequence>
<dbReference type="Proteomes" id="UP001151582">
    <property type="component" value="Unassembled WGS sequence"/>
</dbReference>
<evidence type="ECO:0000259" key="3">
    <source>
        <dbReference type="Pfam" id="PF12816"/>
    </source>
</evidence>
<comment type="similarity">
    <text evidence="1">Belongs to the VPS8 family.</text>
</comment>
<feature type="compositionally biased region" description="Pro residues" evidence="2">
    <location>
        <begin position="93"/>
        <end position="112"/>
    </location>
</feature>
<gene>
    <name evidence="5" type="ORF">H4R34_002305</name>
</gene>
<feature type="compositionally biased region" description="Low complexity" evidence="2">
    <location>
        <begin position="591"/>
        <end position="604"/>
    </location>
</feature>
<dbReference type="GO" id="GO:0005770">
    <property type="term" value="C:late endosome"/>
    <property type="evidence" value="ECO:0007669"/>
    <property type="project" value="TreeGrafter"/>
</dbReference>
<dbReference type="InterPro" id="IPR015943">
    <property type="entry name" value="WD40/YVTN_repeat-like_dom_sf"/>
</dbReference>
<organism evidence="5 6">
    <name type="scientific">Dimargaris verticillata</name>
    <dbReference type="NCBI Taxonomy" id="2761393"/>
    <lineage>
        <taxon>Eukaryota</taxon>
        <taxon>Fungi</taxon>
        <taxon>Fungi incertae sedis</taxon>
        <taxon>Zoopagomycota</taxon>
        <taxon>Kickxellomycotina</taxon>
        <taxon>Dimargaritomycetes</taxon>
        <taxon>Dimargaritales</taxon>
        <taxon>Dimargaritaceae</taxon>
        <taxon>Dimargaris</taxon>
    </lineage>
</organism>
<dbReference type="Pfam" id="PF25066">
    <property type="entry name" value="TPR_VPS8_2"/>
    <property type="match status" value="1"/>
</dbReference>
<dbReference type="InterPro" id="IPR025941">
    <property type="entry name" value="Vps8_central_dom"/>
</dbReference>
<dbReference type="SUPFAM" id="SSF50978">
    <property type="entry name" value="WD40 repeat-like"/>
    <property type="match status" value="1"/>
</dbReference>
<feature type="region of interest" description="Disordered" evidence="2">
    <location>
        <begin position="1005"/>
        <end position="1029"/>
    </location>
</feature>
<dbReference type="Pfam" id="PF23410">
    <property type="entry name" value="Beta-prop_VPS8"/>
    <property type="match status" value="1"/>
</dbReference>
<reference evidence="5" key="1">
    <citation type="submission" date="2022-07" db="EMBL/GenBank/DDBJ databases">
        <title>Phylogenomic reconstructions and comparative analyses of Kickxellomycotina fungi.</title>
        <authorList>
            <person name="Reynolds N.K."/>
            <person name="Stajich J.E."/>
            <person name="Barry K."/>
            <person name="Grigoriev I.V."/>
            <person name="Crous P."/>
            <person name="Smith M.E."/>
        </authorList>
    </citation>
    <scope>NUCLEOTIDE SEQUENCE</scope>
    <source>
        <strain evidence="5">RSA 567</strain>
    </source>
</reference>
<dbReference type="GO" id="GO:0030897">
    <property type="term" value="C:HOPS complex"/>
    <property type="evidence" value="ECO:0007669"/>
    <property type="project" value="TreeGrafter"/>
</dbReference>
<dbReference type="OrthoDB" id="289913at2759"/>
<comment type="caution">
    <text evidence="5">The sequence shown here is derived from an EMBL/GenBank/DDBJ whole genome shotgun (WGS) entry which is preliminary data.</text>
</comment>
<evidence type="ECO:0000313" key="5">
    <source>
        <dbReference type="EMBL" id="KAJ1980835.1"/>
    </source>
</evidence>
<dbReference type="GO" id="GO:0034058">
    <property type="term" value="P:endosomal vesicle fusion"/>
    <property type="evidence" value="ECO:0007669"/>
    <property type="project" value="TreeGrafter"/>
</dbReference>
<dbReference type="InterPro" id="IPR059070">
    <property type="entry name" value="TPR_VPS8_2"/>
</dbReference>
<dbReference type="GO" id="GO:0006623">
    <property type="term" value="P:protein targeting to vacuole"/>
    <property type="evidence" value="ECO:0007669"/>
    <property type="project" value="InterPro"/>
</dbReference>
<feature type="region of interest" description="Disordered" evidence="2">
    <location>
        <begin position="2281"/>
        <end position="2317"/>
    </location>
</feature>
<feature type="compositionally biased region" description="Low complexity" evidence="2">
    <location>
        <begin position="77"/>
        <end position="86"/>
    </location>
</feature>
<dbReference type="Gene3D" id="2.130.10.10">
    <property type="entry name" value="YVTN repeat-like/Quinoprotein amine dehydrogenase"/>
    <property type="match status" value="1"/>
</dbReference>
<feature type="domain" description="VPS8-like TPR-like repeats" evidence="4">
    <location>
        <begin position="1962"/>
        <end position="2169"/>
    </location>
</feature>
<feature type="region of interest" description="Disordered" evidence="2">
    <location>
        <begin position="58"/>
        <end position="118"/>
    </location>
</feature>
<proteinExistence type="inferred from homology"/>
<feature type="region of interest" description="Disordered" evidence="2">
    <location>
        <begin position="560"/>
        <end position="604"/>
    </location>
</feature>
<feature type="domain" description="Vacuolar protein sorting-associated protein 8 central" evidence="3">
    <location>
        <begin position="901"/>
        <end position="1155"/>
    </location>
</feature>
<evidence type="ECO:0000256" key="2">
    <source>
        <dbReference type="SAM" id="MobiDB-lite"/>
    </source>
</evidence>
<dbReference type="EMBL" id="JANBQB010000150">
    <property type="protein sequence ID" value="KAJ1980835.1"/>
    <property type="molecule type" value="Genomic_DNA"/>
</dbReference>
<keyword evidence="6" id="KW-1185">Reference proteome</keyword>
<evidence type="ECO:0000259" key="4">
    <source>
        <dbReference type="Pfam" id="PF25066"/>
    </source>
</evidence>
<evidence type="ECO:0000313" key="6">
    <source>
        <dbReference type="Proteomes" id="UP001151582"/>
    </source>
</evidence>
<dbReference type="PANTHER" id="PTHR12616">
    <property type="entry name" value="VACUOLAR PROTEIN SORTING VPS41"/>
    <property type="match status" value="1"/>
</dbReference>
<evidence type="ECO:0008006" key="7">
    <source>
        <dbReference type="Google" id="ProtNLM"/>
    </source>
</evidence>
<accession>A0A9W8B6S6</accession>
<feature type="compositionally biased region" description="Low complexity" evidence="2">
    <location>
        <begin position="560"/>
        <end position="579"/>
    </location>
</feature>
<feature type="compositionally biased region" description="Polar residues" evidence="2">
    <location>
        <begin position="2303"/>
        <end position="2312"/>
    </location>
</feature>
<protein>
    <recommendedName>
        <fullName evidence="7">RZZ complex subunit KNTC1/ROD C-terminal domain-containing protein</fullName>
    </recommendedName>
</protein>
<dbReference type="Pfam" id="PF12816">
    <property type="entry name" value="TPR_Vps8"/>
    <property type="match status" value="1"/>
</dbReference>
<dbReference type="PANTHER" id="PTHR12616:SF8">
    <property type="entry name" value="VACUOLAR PROTEIN SORTING-ASSOCIATED PROTEIN 8 HOMOLOG"/>
    <property type="match status" value="1"/>
</dbReference>